<dbReference type="Pfam" id="PF12792">
    <property type="entry name" value="CSS-motif"/>
    <property type="match status" value="1"/>
</dbReference>
<dbReference type="InterPro" id="IPR001633">
    <property type="entry name" value="EAL_dom"/>
</dbReference>
<evidence type="ECO:0000256" key="10">
    <source>
        <dbReference type="SAM" id="Phobius"/>
    </source>
</evidence>
<evidence type="ECO:0000313" key="13">
    <source>
        <dbReference type="Proteomes" id="UP000037029"/>
    </source>
</evidence>
<reference evidence="12 13" key="1">
    <citation type="submission" date="2017-04" db="EMBL/GenBank/DDBJ databases">
        <title>Characterization, genome and methylation analysis of a phthalic acid esters degrading strain Sphingobium yanoikuyae SHJ.</title>
        <authorList>
            <person name="Feng L."/>
        </authorList>
    </citation>
    <scope>NUCLEOTIDE SEQUENCE [LARGE SCALE GENOMIC DNA]</scope>
    <source>
        <strain evidence="12 13">SHJ</strain>
    </source>
</reference>
<dbReference type="EC" id="3.1.4.52" evidence="2"/>
<dbReference type="GO" id="GO:0005886">
    <property type="term" value="C:plasma membrane"/>
    <property type="evidence" value="ECO:0007669"/>
    <property type="project" value="UniProtKB-SubCell"/>
</dbReference>
<dbReference type="RefSeq" id="WP_048938289.1">
    <property type="nucleotide sequence ID" value="NZ_CP020925.1"/>
</dbReference>
<dbReference type="EMBL" id="CP020925">
    <property type="protein sequence ID" value="ATP18535.1"/>
    <property type="molecule type" value="Genomic_DNA"/>
</dbReference>
<proteinExistence type="predicted"/>
<dbReference type="SUPFAM" id="SSF141868">
    <property type="entry name" value="EAL domain-like"/>
    <property type="match status" value="1"/>
</dbReference>
<keyword evidence="3" id="KW-1003">Cell membrane</keyword>
<dbReference type="PROSITE" id="PS50883">
    <property type="entry name" value="EAL"/>
    <property type="match status" value="1"/>
</dbReference>
<dbReference type="PANTHER" id="PTHR33121">
    <property type="entry name" value="CYCLIC DI-GMP PHOSPHODIESTERASE PDEF"/>
    <property type="match status" value="1"/>
</dbReference>
<dbReference type="Gene3D" id="3.20.20.450">
    <property type="entry name" value="EAL domain"/>
    <property type="match status" value="1"/>
</dbReference>
<dbReference type="AlphaFoldDB" id="A0A0J9FP80"/>
<keyword evidence="4" id="KW-0973">c-di-GMP</keyword>
<dbReference type="PANTHER" id="PTHR33121:SF79">
    <property type="entry name" value="CYCLIC DI-GMP PHOSPHODIESTERASE PDED-RELATED"/>
    <property type="match status" value="1"/>
</dbReference>
<keyword evidence="6" id="KW-0378">Hydrolase</keyword>
<dbReference type="GO" id="GO:0071111">
    <property type="term" value="F:cyclic-guanylate-specific phosphodiesterase activity"/>
    <property type="evidence" value="ECO:0007669"/>
    <property type="project" value="UniProtKB-EC"/>
</dbReference>
<gene>
    <name evidence="12" type="ORF">BV87_09125</name>
</gene>
<comment type="subcellular location">
    <subcellularLocation>
        <location evidence="1">Cell membrane</location>
        <topology evidence="1">Multi-pass membrane protein</topology>
    </subcellularLocation>
</comment>
<evidence type="ECO:0000256" key="5">
    <source>
        <dbReference type="ARBA" id="ARBA00022692"/>
    </source>
</evidence>
<evidence type="ECO:0000256" key="8">
    <source>
        <dbReference type="ARBA" id="ARBA00023136"/>
    </source>
</evidence>
<accession>A0A0J9FP80</accession>
<sequence>MRRRIIIFLALILAILAILAIVIPLALTVHFSRERAIAAERAHMQEYANWTLLRAEQVLTDAKDVLAQVGKGDCSVGHIERMRQLAIDSGAVEEVGHYDGDRLACTGWGKVPADVVIGRGTPSATLAGGYALHLHVKPRISHAREVMVLGYRDHNVLILPQRLVDVLSDSHMILGIATRQGTLIAITGRANDGLVGQLSRQAMTGMDETDIYASVQRGDLTAFAIADRSAIDAKLGSEMRLLLPIGLVASAILMLLILWVSRQRLSPEKELKLAIRKREFQVHYQPLIELATGYCVGAEALVRWRRPDGRWIAPDLFIPLAEQSGLILDITDHVIEQVVADLHAMLLAEQQVHVAINISARDLESGRFLDVLEREIAKAGIAPGQIWLEVTERSLINPDTARATIARARDAGHLMAIDDFGTGYSSLSLLETLPLDALKIDKCFIDAIGRDAAASVVTPHIIGMGRALKLNLIAEGVETREQDAYVRKAGVQFAQGWYYAKALPADEFMAFYRDYNRGKRSRFLSVAA</sequence>
<comment type="catalytic activity">
    <reaction evidence="9">
        <text>3',3'-c-di-GMP + H2O = 5'-phosphoguanylyl(3'-&gt;5')guanosine + H(+)</text>
        <dbReference type="Rhea" id="RHEA:24902"/>
        <dbReference type="ChEBI" id="CHEBI:15377"/>
        <dbReference type="ChEBI" id="CHEBI:15378"/>
        <dbReference type="ChEBI" id="CHEBI:58754"/>
        <dbReference type="ChEBI" id="CHEBI:58805"/>
        <dbReference type="EC" id="3.1.4.52"/>
    </reaction>
</comment>
<keyword evidence="5 10" id="KW-0812">Transmembrane</keyword>
<keyword evidence="8 10" id="KW-0472">Membrane</keyword>
<dbReference type="SMART" id="SM00052">
    <property type="entry name" value="EAL"/>
    <property type="match status" value="1"/>
</dbReference>
<dbReference type="CDD" id="cd01948">
    <property type="entry name" value="EAL"/>
    <property type="match status" value="1"/>
</dbReference>
<evidence type="ECO:0000313" key="12">
    <source>
        <dbReference type="EMBL" id="ATP18535.1"/>
    </source>
</evidence>
<organism evidence="12 13">
    <name type="scientific">Sphingobium yanoikuyae</name>
    <name type="common">Sphingomonas yanoikuyae</name>
    <dbReference type="NCBI Taxonomy" id="13690"/>
    <lineage>
        <taxon>Bacteria</taxon>
        <taxon>Pseudomonadati</taxon>
        <taxon>Pseudomonadota</taxon>
        <taxon>Alphaproteobacteria</taxon>
        <taxon>Sphingomonadales</taxon>
        <taxon>Sphingomonadaceae</taxon>
        <taxon>Sphingobium</taxon>
    </lineage>
</organism>
<evidence type="ECO:0000256" key="2">
    <source>
        <dbReference type="ARBA" id="ARBA00012282"/>
    </source>
</evidence>
<dbReference type="Pfam" id="PF00563">
    <property type="entry name" value="EAL"/>
    <property type="match status" value="1"/>
</dbReference>
<dbReference type="InterPro" id="IPR050706">
    <property type="entry name" value="Cyclic-di-GMP_PDE-like"/>
</dbReference>
<protein>
    <recommendedName>
        <fullName evidence="2">cyclic-guanylate-specific phosphodiesterase</fullName>
        <ecNumber evidence="2">3.1.4.52</ecNumber>
    </recommendedName>
</protein>
<dbReference type="InterPro" id="IPR035919">
    <property type="entry name" value="EAL_sf"/>
</dbReference>
<keyword evidence="7 10" id="KW-1133">Transmembrane helix</keyword>
<evidence type="ECO:0000259" key="11">
    <source>
        <dbReference type="PROSITE" id="PS50883"/>
    </source>
</evidence>
<evidence type="ECO:0000256" key="4">
    <source>
        <dbReference type="ARBA" id="ARBA00022636"/>
    </source>
</evidence>
<name>A0A0J9FP80_SPHYA</name>
<evidence type="ECO:0000256" key="7">
    <source>
        <dbReference type="ARBA" id="ARBA00022989"/>
    </source>
</evidence>
<feature type="transmembrane region" description="Helical" evidence="10">
    <location>
        <begin position="241"/>
        <end position="260"/>
    </location>
</feature>
<dbReference type="InterPro" id="IPR024744">
    <property type="entry name" value="CSS-motif_dom"/>
</dbReference>
<feature type="domain" description="EAL" evidence="11">
    <location>
        <begin position="264"/>
        <end position="516"/>
    </location>
</feature>
<evidence type="ECO:0000256" key="1">
    <source>
        <dbReference type="ARBA" id="ARBA00004651"/>
    </source>
</evidence>
<evidence type="ECO:0000256" key="6">
    <source>
        <dbReference type="ARBA" id="ARBA00022801"/>
    </source>
</evidence>
<evidence type="ECO:0000256" key="3">
    <source>
        <dbReference type="ARBA" id="ARBA00022475"/>
    </source>
</evidence>
<evidence type="ECO:0000256" key="9">
    <source>
        <dbReference type="ARBA" id="ARBA00034290"/>
    </source>
</evidence>
<dbReference type="Proteomes" id="UP000037029">
    <property type="component" value="Chromosome"/>
</dbReference>